<feature type="compositionally biased region" description="Low complexity" evidence="1">
    <location>
        <begin position="28"/>
        <end position="51"/>
    </location>
</feature>
<keyword evidence="3" id="KW-1185">Reference proteome</keyword>
<name>A0A9X4JWS0_9FIRM</name>
<evidence type="ECO:0000256" key="1">
    <source>
        <dbReference type="SAM" id="MobiDB-lite"/>
    </source>
</evidence>
<reference evidence="2" key="1">
    <citation type="submission" date="2022-02" db="EMBL/GenBank/DDBJ databases">
        <authorList>
            <person name="Leng L."/>
        </authorList>
    </citation>
    <scope>NUCLEOTIDE SEQUENCE</scope>
    <source>
        <strain evidence="2">JI</strain>
    </source>
</reference>
<dbReference type="PROSITE" id="PS51257">
    <property type="entry name" value="PROKAR_LIPOPROTEIN"/>
    <property type="match status" value="1"/>
</dbReference>
<evidence type="ECO:0008006" key="4">
    <source>
        <dbReference type="Google" id="ProtNLM"/>
    </source>
</evidence>
<evidence type="ECO:0000313" key="2">
    <source>
        <dbReference type="EMBL" id="MDF9410047.1"/>
    </source>
</evidence>
<proteinExistence type="predicted"/>
<gene>
    <name evidence="2" type="ORF">L7E55_17175</name>
</gene>
<dbReference type="AlphaFoldDB" id="A0A9X4JWS0"/>
<feature type="region of interest" description="Disordered" evidence="1">
    <location>
        <begin position="28"/>
        <end position="65"/>
    </location>
</feature>
<dbReference type="RefSeq" id="WP_277445593.1">
    <property type="nucleotide sequence ID" value="NZ_JAKOAV010000064.1"/>
</dbReference>
<evidence type="ECO:0000313" key="3">
    <source>
        <dbReference type="Proteomes" id="UP001154312"/>
    </source>
</evidence>
<dbReference type="EMBL" id="JAKOAV010000064">
    <property type="protein sequence ID" value="MDF9410047.1"/>
    <property type="molecule type" value="Genomic_DNA"/>
</dbReference>
<protein>
    <recommendedName>
        <fullName evidence="4">Lipoprotein</fullName>
    </recommendedName>
</protein>
<organism evidence="2 3">
    <name type="scientific">Pelotomaculum isophthalicicum JI</name>
    <dbReference type="NCBI Taxonomy" id="947010"/>
    <lineage>
        <taxon>Bacteria</taxon>
        <taxon>Bacillati</taxon>
        <taxon>Bacillota</taxon>
        <taxon>Clostridia</taxon>
        <taxon>Eubacteriales</taxon>
        <taxon>Desulfotomaculaceae</taxon>
        <taxon>Pelotomaculum</taxon>
    </lineage>
</organism>
<accession>A0A9X4JWS0</accession>
<comment type="caution">
    <text evidence="2">The sequence shown here is derived from an EMBL/GenBank/DDBJ whole genome shotgun (WGS) entry which is preliminary data.</text>
</comment>
<feature type="compositionally biased region" description="Polar residues" evidence="1">
    <location>
        <begin position="53"/>
        <end position="65"/>
    </location>
</feature>
<dbReference type="Proteomes" id="UP001154312">
    <property type="component" value="Unassembled WGS sequence"/>
</dbReference>
<sequence>MDTKKLKQNILALLLLFVCIVISGCSSKSQSQPSSQSSSNNSASVSNQASSKEIVSQHDTTQPQSEKIAINQISNFKFVGCDQDKVNETYGGVLKPDGKLDGHFNFTISLKEPLIMDSVYLENNEFGKRTKWAWHKRSNSYYTCYKAGLYLNGSPVEHVDGDKETPLPPGEYTYDLYVSPYVNHEFNWVFKDFNGKDYELTVYFTNKKGEQFDLTSKTSS</sequence>